<keyword evidence="2" id="KW-1185">Reference proteome</keyword>
<evidence type="ECO:0000313" key="1">
    <source>
        <dbReference type="EMBL" id="OQE45944.1"/>
    </source>
</evidence>
<reference evidence="2" key="1">
    <citation type="journal article" date="2017" name="Nat. Microbiol.">
        <title>Global analysis of biosynthetic gene clusters reveals vast potential of secondary metabolite production in Penicillium species.</title>
        <authorList>
            <person name="Nielsen J.C."/>
            <person name="Grijseels S."/>
            <person name="Prigent S."/>
            <person name="Ji B."/>
            <person name="Dainat J."/>
            <person name="Nielsen K.F."/>
            <person name="Frisvad J.C."/>
            <person name="Workman M."/>
            <person name="Nielsen J."/>
        </authorList>
    </citation>
    <scope>NUCLEOTIDE SEQUENCE [LARGE SCALE GENOMIC DNA]</scope>
    <source>
        <strain evidence="2">IBT 31321</strain>
    </source>
</reference>
<dbReference type="EMBL" id="MDDG01000001">
    <property type="protein sequence ID" value="OQE45944.1"/>
    <property type="molecule type" value="Genomic_DNA"/>
</dbReference>
<protein>
    <submittedName>
        <fullName evidence="1">Uncharacterized protein</fullName>
    </submittedName>
</protein>
<dbReference type="Proteomes" id="UP000191500">
    <property type="component" value="Unassembled WGS sequence"/>
</dbReference>
<sequence>MMSNSDADFDMAKILADLAKYASRHSSYTNDFMVLTYI</sequence>
<organism evidence="1 2">
    <name type="scientific">Penicillium coprophilum</name>
    <dbReference type="NCBI Taxonomy" id="36646"/>
    <lineage>
        <taxon>Eukaryota</taxon>
        <taxon>Fungi</taxon>
        <taxon>Dikarya</taxon>
        <taxon>Ascomycota</taxon>
        <taxon>Pezizomycotina</taxon>
        <taxon>Eurotiomycetes</taxon>
        <taxon>Eurotiomycetidae</taxon>
        <taxon>Eurotiales</taxon>
        <taxon>Aspergillaceae</taxon>
        <taxon>Penicillium</taxon>
    </lineage>
</organism>
<accession>A0A1V6V5I1</accession>
<evidence type="ECO:0000313" key="2">
    <source>
        <dbReference type="Proteomes" id="UP000191500"/>
    </source>
</evidence>
<proteinExistence type="predicted"/>
<gene>
    <name evidence="1" type="ORF">PENCOP_c001G01247</name>
</gene>
<dbReference type="AlphaFoldDB" id="A0A1V6V5I1"/>
<name>A0A1V6V5I1_9EURO</name>
<comment type="caution">
    <text evidence="1">The sequence shown here is derived from an EMBL/GenBank/DDBJ whole genome shotgun (WGS) entry which is preliminary data.</text>
</comment>